<dbReference type="RefSeq" id="WP_052252345.1">
    <property type="nucleotide sequence ID" value="NZ_CP010431.2"/>
</dbReference>
<dbReference type="STRING" id="93222.NA29_25720"/>
<dbReference type="KEGG" id="pspu:NA29_25720"/>
<reference evidence="2 3" key="1">
    <citation type="submission" date="2017-06" db="EMBL/GenBank/DDBJ databases">
        <authorList>
            <consortium name="Pathogen Informatics"/>
        </authorList>
    </citation>
    <scope>NUCLEOTIDE SEQUENCE [LARGE SCALE GENOMIC DNA]</scope>
    <source>
        <strain evidence="2 3">NCTC13161</strain>
    </source>
</reference>
<sequence>MSTTGIGIGDWPTWIASGVSCCSAIIAIAALWVANVARKDAAKASESSLTVATQAWLDQYLSGVTRWAEDVVHAMSEARHIALFARKAQRQPDFGDIPTRLSALLDRGRWYFPNMEHEEYGVQKPHAYRGIRQDILECVFEAYSLVSAEASNFDLEALLFDEQCKFVSWIQLRLDPRQRDEAATQILAMYDTADRMRTKTP</sequence>
<proteinExistence type="predicted"/>
<accession>A0A239SW88</accession>
<dbReference type="GeneID" id="88097222"/>
<dbReference type="OrthoDB" id="8446043at2"/>
<gene>
    <name evidence="2" type="ORF">SAMEA4530655_04647</name>
</gene>
<organism evidence="2 3">
    <name type="scientific">Pandoraea sputorum</name>
    <dbReference type="NCBI Taxonomy" id="93222"/>
    <lineage>
        <taxon>Bacteria</taxon>
        <taxon>Pseudomonadati</taxon>
        <taxon>Pseudomonadota</taxon>
        <taxon>Betaproteobacteria</taxon>
        <taxon>Burkholderiales</taxon>
        <taxon>Burkholderiaceae</taxon>
        <taxon>Pandoraea</taxon>
    </lineage>
</organism>
<feature type="transmembrane region" description="Helical" evidence="1">
    <location>
        <begin position="12"/>
        <end position="34"/>
    </location>
</feature>
<keyword evidence="1" id="KW-1133">Transmembrane helix</keyword>
<dbReference type="AlphaFoldDB" id="A0A239SW88"/>
<evidence type="ECO:0000313" key="3">
    <source>
        <dbReference type="Proteomes" id="UP000215126"/>
    </source>
</evidence>
<dbReference type="Proteomes" id="UP000215126">
    <property type="component" value="Chromosome 1"/>
</dbReference>
<dbReference type="EMBL" id="LT906435">
    <property type="protein sequence ID" value="SNU89502.1"/>
    <property type="molecule type" value="Genomic_DNA"/>
</dbReference>
<evidence type="ECO:0000256" key="1">
    <source>
        <dbReference type="SAM" id="Phobius"/>
    </source>
</evidence>
<keyword evidence="3" id="KW-1185">Reference proteome</keyword>
<keyword evidence="1" id="KW-0812">Transmembrane</keyword>
<name>A0A239SW88_9BURK</name>
<protein>
    <recommendedName>
        <fullName evidence="4">DUF4760 domain-containing protein</fullName>
    </recommendedName>
</protein>
<evidence type="ECO:0008006" key="4">
    <source>
        <dbReference type="Google" id="ProtNLM"/>
    </source>
</evidence>
<evidence type="ECO:0000313" key="2">
    <source>
        <dbReference type="EMBL" id="SNU89502.1"/>
    </source>
</evidence>
<keyword evidence="1" id="KW-0472">Membrane</keyword>